<protein>
    <submittedName>
        <fullName evidence="2">Uncharacterized protein</fullName>
    </submittedName>
</protein>
<organism evidence="2">
    <name type="scientific">viral metagenome</name>
    <dbReference type="NCBI Taxonomy" id="1070528"/>
    <lineage>
        <taxon>unclassified sequences</taxon>
        <taxon>metagenomes</taxon>
        <taxon>organismal metagenomes</taxon>
    </lineage>
</organism>
<feature type="transmembrane region" description="Helical" evidence="1">
    <location>
        <begin position="166"/>
        <end position="190"/>
    </location>
</feature>
<feature type="transmembrane region" description="Helical" evidence="1">
    <location>
        <begin position="123"/>
        <end position="146"/>
    </location>
</feature>
<keyword evidence="1" id="KW-1133">Transmembrane helix</keyword>
<sequence>MSDASVTNSSDVTSTNPLKPGKIFRKATTATLIAGFIILFLTLGTGGESSTMGRIIGLSFTLVGLILFLSNTLQKVVKSSNKEAKSVIAIVTTLGPFLPAIGLLAWAIIIYSEHFDAIAKNKLTPSFSMLGTFLVLINLILTYMFYKNMNSKEFIETQQINKVSGMIIYFVEVLFLVIMISMFIIVRYFLTDGFKNYKEGMKNRYKKISNMKMKMKMKVNTGK</sequence>
<name>A0A6C0IKA1_9ZZZZ</name>
<accession>A0A6C0IKA1</accession>
<feature type="transmembrane region" description="Helical" evidence="1">
    <location>
        <begin position="23"/>
        <end position="43"/>
    </location>
</feature>
<feature type="transmembrane region" description="Helical" evidence="1">
    <location>
        <begin position="86"/>
        <end position="111"/>
    </location>
</feature>
<keyword evidence="1" id="KW-0472">Membrane</keyword>
<evidence type="ECO:0000256" key="1">
    <source>
        <dbReference type="SAM" id="Phobius"/>
    </source>
</evidence>
<dbReference type="EMBL" id="MN740209">
    <property type="protein sequence ID" value="QHT93598.1"/>
    <property type="molecule type" value="Genomic_DNA"/>
</dbReference>
<feature type="transmembrane region" description="Helical" evidence="1">
    <location>
        <begin position="55"/>
        <end position="74"/>
    </location>
</feature>
<proteinExistence type="predicted"/>
<keyword evidence="1" id="KW-0812">Transmembrane</keyword>
<evidence type="ECO:0000313" key="2">
    <source>
        <dbReference type="EMBL" id="QHT93598.1"/>
    </source>
</evidence>
<reference evidence="2" key="1">
    <citation type="journal article" date="2020" name="Nature">
        <title>Giant virus diversity and host interactions through global metagenomics.</title>
        <authorList>
            <person name="Schulz F."/>
            <person name="Roux S."/>
            <person name="Paez-Espino D."/>
            <person name="Jungbluth S."/>
            <person name="Walsh D.A."/>
            <person name="Denef V.J."/>
            <person name="McMahon K.D."/>
            <person name="Konstantinidis K.T."/>
            <person name="Eloe-Fadrosh E.A."/>
            <person name="Kyrpides N.C."/>
            <person name="Woyke T."/>
        </authorList>
    </citation>
    <scope>NUCLEOTIDE SEQUENCE</scope>
    <source>
        <strain evidence="2">GVMAG-M-3300024252-29</strain>
    </source>
</reference>
<dbReference type="AlphaFoldDB" id="A0A6C0IKA1"/>